<dbReference type="EMBL" id="KZ825072">
    <property type="protein sequence ID" value="RAH54572.1"/>
    <property type="molecule type" value="Genomic_DNA"/>
</dbReference>
<evidence type="ECO:0000313" key="2">
    <source>
        <dbReference type="Proteomes" id="UP000249526"/>
    </source>
</evidence>
<name>A0A8G1QVZ0_9EURO</name>
<organism evidence="1 2">
    <name type="scientific">Aspergillus piperis CBS 112811</name>
    <dbReference type="NCBI Taxonomy" id="1448313"/>
    <lineage>
        <taxon>Eukaryota</taxon>
        <taxon>Fungi</taxon>
        <taxon>Dikarya</taxon>
        <taxon>Ascomycota</taxon>
        <taxon>Pezizomycotina</taxon>
        <taxon>Eurotiomycetes</taxon>
        <taxon>Eurotiomycetidae</taxon>
        <taxon>Eurotiales</taxon>
        <taxon>Aspergillaceae</taxon>
        <taxon>Aspergillus</taxon>
        <taxon>Aspergillus subgen. Circumdati</taxon>
    </lineage>
</organism>
<dbReference type="Proteomes" id="UP000249526">
    <property type="component" value="Unassembled WGS sequence"/>
</dbReference>
<accession>A0A8G1QVZ0</accession>
<dbReference type="RefSeq" id="XP_025512494.1">
    <property type="nucleotide sequence ID" value="XM_025653820.1"/>
</dbReference>
<reference evidence="1 2" key="1">
    <citation type="submission" date="2018-02" db="EMBL/GenBank/DDBJ databases">
        <title>The genomes of Aspergillus section Nigri reveals drivers in fungal speciation.</title>
        <authorList>
            <consortium name="DOE Joint Genome Institute"/>
            <person name="Vesth T.C."/>
            <person name="Nybo J."/>
            <person name="Theobald S."/>
            <person name="Brandl J."/>
            <person name="Frisvad J.C."/>
            <person name="Nielsen K.F."/>
            <person name="Lyhne E.K."/>
            <person name="Kogle M.E."/>
            <person name="Kuo A."/>
            <person name="Riley R."/>
            <person name="Clum A."/>
            <person name="Nolan M."/>
            <person name="Lipzen A."/>
            <person name="Salamov A."/>
            <person name="Henrissat B."/>
            <person name="Wiebenga A."/>
            <person name="De vries R.P."/>
            <person name="Grigoriev I.V."/>
            <person name="Mortensen U.H."/>
            <person name="Andersen M.R."/>
            <person name="Baker S.E."/>
        </authorList>
    </citation>
    <scope>NUCLEOTIDE SEQUENCE [LARGE SCALE GENOMIC DNA]</scope>
    <source>
        <strain evidence="1 2">CBS 112811</strain>
    </source>
</reference>
<evidence type="ECO:0000313" key="1">
    <source>
        <dbReference type="EMBL" id="RAH54572.1"/>
    </source>
</evidence>
<keyword evidence="2" id="KW-1185">Reference proteome</keyword>
<dbReference type="GeneID" id="37157222"/>
<gene>
    <name evidence="1" type="ORF">BO85DRAFT_105588</name>
</gene>
<sequence length="132" mass="14568">MCIRGFCAQVDSRRALSNTSVLSNYRISFEEEHFNSTGNGHYYPIYIGDISALLSISSSGKQDSSPVYTRDESHTQKTKIHHHISQADLFHPGYGLVRTTLDTLLLDPCGWSSGSSAVGSIVTGKVKQRVLY</sequence>
<dbReference type="AlphaFoldDB" id="A0A8G1QVZ0"/>
<protein>
    <submittedName>
        <fullName evidence="1">Uncharacterized protein</fullName>
    </submittedName>
</protein>
<proteinExistence type="predicted"/>